<dbReference type="Pfam" id="PF06916">
    <property type="entry name" value="FAM210A-B_dom"/>
    <property type="match status" value="1"/>
</dbReference>
<sequence length="222" mass="24317">MSVRIIPQALRKAAFISIRHNPTAYGVIVRQSRNLHFTRSPPALNLRLTQWTGQRMLTTSTKPNGSATTAIHNTAVVQEKQPGKLRQLMKQYGIPGIAVYLTLGMVDLGATYFTIQMVGADKVKELETWVKSSFGRFGVWNKKNPDEPDTTVTNLGVGGVLGELEAEVTAEGAKPSMASIFILAYGIHKTVFLPFRLGVTAAVTPWVVRRLGAMGWLGRKAL</sequence>
<protein>
    <recommendedName>
        <fullName evidence="1">DUF1279 domain-containing protein</fullName>
    </recommendedName>
</protein>
<dbReference type="OrthoDB" id="426386at2759"/>
<dbReference type="PANTHER" id="PTHR21377:SF0">
    <property type="entry name" value="PROTEIN FAM210B, MITOCHONDRIAL"/>
    <property type="match status" value="1"/>
</dbReference>
<dbReference type="GO" id="GO:0005739">
    <property type="term" value="C:mitochondrion"/>
    <property type="evidence" value="ECO:0007669"/>
    <property type="project" value="TreeGrafter"/>
</dbReference>
<evidence type="ECO:0000259" key="1">
    <source>
        <dbReference type="Pfam" id="PF06916"/>
    </source>
</evidence>
<evidence type="ECO:0000313" key="3">
    <source>
        <dbReference type="Proteomes" id="UP000612746"/>
    </source>
</evidence>
<keyword evidence="3" id="KW-1185">Reference proteome</keyword>
<organism evidence="2 3">
    <name type="scientific">Umbelopsis vinacea</name>
    <dbReference type="NCBI Taxonomy" id="44442"/>
    <lineage>
        <taxon>Eukaryota</taxon>
        <taxon>Fungi</taxon>
        <taxon>Fungi incertae sedis</taxon>
        <taxon>Mucoromycota</taxon>
        <taxon>Mucoromycotina</taxon>
        <taxon>Umbelopsidomycetes</taxon>
        <taxon>Umbelopsidales</taxon>
        <taxon>Umbelopsidaceae</taxon>
        <taxon>Umbelopsis</taxon>
    </lineage>
</organism>
<dbReference type="EMBL" id="JAEPRA010000011">
    <property type="protein sequence ID" value="KAG2178544.1"/>
    <property type="molecule type" value="Genomic_DNA"/>
</dbReference>
<accession>A0A8H7PQE1</accession>
<dbReference type="AlphaFoldDB" id="A0A8H7PQE1"/>
<evidence type="ECO:0000313" key="2">
    <source>
        <dbReference type="EMBL" id="KAG2178544.1"/>
    </source>
</evidence>
<gene>
    <name evidence="2" type="ORF">INT44_001697</name>
</gene>
<dbReference type="PANTHER" id="PTHR21377">
    <property type="entry name" value="PROTEIN FAM210B, MITOCHONDRIAL"/>
    <property type="match status" value="1"/>
</dbReference>
<feature type="domain" description="DUF1279" evidence="1">
    <location>
        <begin position="84"/>
        <end position="205"/>
    </location>
</feature>
<dbReference type="InterPro" id="IPR045866">
    <property type="entry name" value="FAM210A/B-like"/>
</dbReference>
<comment type="caution">
    <text evidence="2">The sequence shown here is derived from an EMBL/GenBank/DDBJ whole genome shotgun (WGS) entry which is preliminary data.</text>
</comment>
<name>A0A8H7PQE1_9FUNG</name>
<proteinExistence type="predicted"/>
<dbReference type="InterPro" id="IPR009688">
    <property type="entry name" value="FAM210A/B-like_dom"/>
</dbReference>
<dbReference type="Proteomes" id="UP000612746">
    <property type="component" value="Unassembled WGS sequence"/>
</dbReference>
<reference evidence="2" key="1">
    <citation type="submission" date="2020-12" db="EMBL/GenBank/DDBJ databases">
        <title>Metabolic potential, ecology and presence of endohyphal bacteria is reflected in genomic diversity of Mucoromycotina.</title>
        <authorList>
            <person name="Muszewska A."/>
            <person name="Okrasinska A."/>
            <person name="Steczkiewicz K."/>
            <person name="Drgas O."/>
            <person name="Orlowska M."/>
            <person name="Perlinska-Lenart U."/>
            <person name="Aleksandrzak-Piekarczyk T."/>
            <person name="Szatraj K."/>
            <person name="Zielenkiewicz U."/>
            <person name="Pilsyk S."/>
            <person name="Malc E."/>
            <person name="Mieczkowski P."/>
            <person name="Kruszewska J.S."/>
            <person name="Biernat P."/>
            <person name="Pawlowska J."/>
        </authorList>
    </citation>
    <scope>NUCLEOTIDE SEQUENCE</scope>
    <source>
        <strain evidence="2">WA0000051536</strain>
    </source>
</reference>